<sequence length="156" mass="15894">MSHHPDNRHPPATARARAGERGSTSIQMVILMPALFAVMFLGMQAALIYHARTLAIASAQEGARAAGAENGTTAAGISTARTYLAETAGDALTSSTVTGTRTATTATVTVRGVALSVLPGWRPAITQSASVTVERITQSTGLLLDAGRPGGGTSHV</sequence>
<dbReference type="RefSeq" id="WP_159901201.1">
    <property type="nucleotide sequence ID" value="NZ_BAABFX010000047.1"/>
</dbReference>
<keyword evidence="2" id="KW-0812">Transmembrane</keyword>
<protein>
    <recommendedName>
        <fullName evidence="3">TadE-like domain-containing protein</fullName>
    </recommendedName>
</protein>
<evidence type="ECO:0000313" key="4">
    <source>
        <dbReference type="EMBL" id="GAA4402300.1"/>
    </source>
</evidence>
<feature type="domain" description="TadE-like" evidence="3">
    <location>
        <begin position="22"/>
        <end position="64"/>
    </location>
</feature>
<evidence type="ECO:0000259" key="3">
    <source>
        <dbReference type="Pfam" id="PF07811"/>
    </source>
</evidence>
<gene>
    <name evidence="4" type="ORF">GCM10023153_31290</name>
</gene>
<proteinExistence type="predicted"/>
<dbReference type="InterPro" id="IPR012495">
    <property type="entry name" value="TadE-like_dom"/>
</dbReference>
<evidence type="ECO:0000256" key="1">
    <source>
        <dbReference type="SAM" id="MobiDB-lite"/>
    </source>
</evidence>
<comment type="caution">
    <text evidence="4">The sequence shown here is derived from an EMBL/GenBank/DDBJ whole genome shotgun (WGS) entry which is preliminary data.</text>
</comment>
<feature type="region of interest" description="Disordered" evidence="1">
    <location>
        <begin position="1"/>
        <end position="20"/>
    </location>
</feature>
<keyword evidence="5" id="KW-1185">Reference proteome</keyword>
<dbReference type="EMBL" id="BAABFX010000047">
    <property type="protein sequence ID" value="GAA4402300.1"/>
    <property type="molecule type" value="Genomic_DNA"/>
</dbReference>
<name>A0ABP8K908_9MICO</name>
<accession>A0ABP8K908</accession>
<organism evidence="4 5">
    <name type="scientific">Ornithinibacter aureus</name>
    <dbReference type="NCBI Taxonomy" id="622664"/>
    <lineage>
        <taxon>Bacteria</taxon>
        <taxon>Bacillati</taxon>
        <taxon>Actinomycetota</taxon>
        <taxon>Actinomycetes</taxon>
        <taxon>Micrococcales</taxon>
        <taxon>Intrasporangiaceae</taxon>
        <taxon>Ornithinibacter</taxon>
    </lineage>
</organism>
<keyword evidence="2" id="KW-1133">Transmembrane helix</keyword>
<dbReference type="Pfam" id="PF07811">
    <property type="entry name" value="TadE"/>
    <property type="match status" value="1"/>
</dbReference>
<reference evidence="5" key="1">
    <citation type="journal article" date="2019" name="Int. J. Syst. Evol. Microbiol.">
        <title>The Global Catalogue of Microorganisms (GCM) 10K type strain sequencing project: providing services to taxonomists for standard genome sequencing and annotation.</title>
        <authorList>
            <consortium name="The Broad Institute Genomics Platform"/>
            <consortium name="The Broad Institute Genome Sequencing Center for Infectious Disease"/>
            <person name="Wu L."/>
            <person name="Ma J."/>
        </authorList>
    </citation>
    <scope>NUCLEOTIDE SEQUENCE [LARGE SCALE GENOMIC DNA]</scope>
    <source>
        <strain evidence="5">JCM 17738</strain>
    </source>
</reference>
<feature type="transmembrane region" description="Helical" evidence="2">
    <location>
        <begin position="26"/>
        <end position="49"/>
    </location>
</feature>
<dbReference type="Proteomes" id="UP001500390">
    <property type="component" value="Unassembled WGS sequence"/>
</dbReference>
<evidence type="ECO:0000256" key="2">
    <source>
        <dbReference type="SAM" id="Phobius"/>
    </source>
</evidence>
<evidence type="ECO:0000313" key="5">
    <source>
        <dbReference type="Proteomes" id="UP001500390"/>
    </source>
</evidence>
<keyword evidence="2" id="KW-0472">Membrane</keyword>